<feature type="region of interest" description="Disordered" evidence="1">
    <location>
        <begin position="291"/>
        <end position="316"/>
    </location>
</feature>
<keyword evidence="2" id="KW-0472">Membrane</keyword>
<keyword evidence="2" id="KW-0812">Transmembrane</keyword>
<feature type="transmembrane region" description="Helical" evidence="2">
    <location>
        <begin position="105"/>
        <end position="124"/>
    </location>
</feature>
<gene>
    <name evidence="3" type="ORF">K469DRAFT_717161</name>
</gene>
<accession>A0A6A6EPA3</accession>
<keyword evidence="2" id="KW-1133">Transmembrane helix</keyword>
<name>A0A6A6EPA3_9PEZI</name>
<sequence length="316" mass="36114">MADRAQTQAPPTSKNVKHSTRWIVFLTEVILIIFTAPYRRTFKLYTWKPIREIRAADGDRTVLVAKIRDWKTDKYAELQSVQVAASFCTGATLATISWSTVPNPIWLADALWFSSLICSVWGIITSIQIKSILDDIPDKDQLNERLSELELKRTKRVILRYKKRPGVGHWIMLFLWQFPSMTMSYAWCTFLSGLTVYVCTPFIRRDEWGNHHKIAIMYLIVGSIGFCTYLFSTCFVFAGEKELQRSVNTTRINTNDMESGVDLLSTSKKPSDATNRRRSSEIVDPVENLQSGGLFDVTKGSRDGEESGNSKRQLLY</sequence>
<keyword evidence="4" id="KW-1185">Reference proteome</keyword>
<evidence type="ECO:0000313" key="4">
    <source>
        <dbReference type="Proteomes" id="UP000800200"/>
    </source>
</evidence>
<feature type="compositionally biased region" description="Basic and acidic residues" evidence="1">
    <location>
        <begin position="269"/>
        <end position="280"/>
    </location>
</feature>
<evidence type="ECO:0000256" key="2">
    <source>
        <dbReference type="SAM" id="Phobius"/>
    </source>
</evidence>
<evidence type="ECO:0000313" key="3">
    <source>
        <dbReference type="EMBL" id="KAF2192599.1"/>
    </source>
</evidence>
<dbReference type="Proteomes" id="UP000800200">
    <property type="component" value="Unassembled WGS sequence"/>
</dbReference>
<evidence type="ECO:0000256" key="1">
    <source>
        <dbReference type="SAM" id="MobiDB-lite"/>
    </source>
</evidence>
<dbReference type="OrthoDB" id="630895at2759"/>
<feature type="transmembrane region" description="Helical" evidence="2">
    <location>
        <begin position="161"/>
        <end position="178"/>
    </location>
</feature>
<dbReference type="AlphaFoldDB" id="A0A6A6EPA3"/>
<feature type="transmembrane region" description="Helical" evidence="2">
    <location>
        <begin position="215"/>
        <end position="238"/>
    </location>
</feature>
<protein>
    <submittedName>
        <fullName evidence="3">Uncharacterized protein</fullName>
    </submittedName>
</protein>
<feature type="transmembrane region" description="Helical" evidence="2">
    <location>
        <begin position="20"/>
        <end position="38"/>
    </location>
</feature>
<dbReference type="EMBL" id="ML994615">
    <property type="protein sequence ID" value="KAF2192599.1"/>
    <property type="molecule type" value="Genomic_DNA"/>
</dbReference>
<proteinExistence type="predicted"/>
<reference evidence="3" key="1">
    <citation type="journal article" date="2020" name="Stud. Mycol.">
        <title>101 Dothideomycetes genomes: a test case for predicting lifestyles and emergence of pathogens.</title>
        <authorList>
            <person name="Haridas S."/>
            <person name="Albert R."/>
            <person name="Binder M."/>
            <person name="Bloem J."/>
            <person name="Labutti K."/>
            <person name="Salamov A."/>
            <person name="Andreopoulos B."/>
            <person name="Baker S."/>
            <person name="Barry K."/>
            <person name="Bills G."/>
            <person name="Bluhm B."/>
            <person name="Cannon C."/>
            <person name="Castanera R."/>
            <person name="Culley D."/>
            <person name="Daum C."/>
            <person name="Ezra D."/>
            <person name="Gonzalez J."/>
            <person name="Henrissat B."/>
            <person name="Kuo A."/>
            <person name="Liang C."/>
            <person name="Lipzen A."/>
            <person name="Lutzoni F."/>
            <person name="Magnuson J."/>
            <person name="Mondo S."/>
            <person name="Nolan M."/>
            <person name="Ohm R."/>
            <person name="Pangilinan J."/>
            <person name="Park H.-J."/>
            <person name="Ramirez L."/>
            <person name="Alfaro M."/>
            <person name="Sun H."/>
            <person name="Tritt A."/>
            <person name="Yoshinaga Y."/>
            <person name="Zwiers L.-H."/>
            <person name="Turgeon B."/>
            <person name="Goodwin S."/>
            <person name="Spatafora J."/>
            <person name="Crous P."/>
            <person name="Grigoriev I."/>
        </authorList>
    </citation>
    <scope>NUCLEOTIDE SEQUENCE</scope>
    <source>
        <strain evidence="3">CBS 207.26</strain>
    </source>
</reference>
<organism evidence="3 4">
    <name type="scientific">Zopfia rhizophila CBS 207.26</name>
    <dbReference type="NCBI Taxonomy" id="1314779"/>
    <lineage>
        <taxon>Eukaryota</taxon>
        <taxon>Fungi</taxon>
        <taxon>Dikarya</taxon>
        <taxon>Ascomycota</taxon>
        <taxon>Pezizomycotina</taxon>
        <taxon>Dothideomycetes</taxon>
        <taxon>Dothideomycetes incertae sedis</taxon>
        <taxon>Zopfiaceae</taxon>
        <taxon>Zopfia</taxon>
    </lineage>
</organism>
<feature type="region of interest" description="Disordered" evidence="1">
    <location>
        <begin position="261"/>
        <end position="280"/>
    </location>
</feature>
<feature type="compositionally biased region" description="Basic and acidic residues" evidence="1">
    <location>
        <begin position="299"/>
        <end position="309"/>
    </location>
</feature>